<sequence>VSKLERDKVQEVKRVREQEQHRHTAMLTEQRAKWHEEKQKELQALRENLTRQHEQELARHAKIKDQENQRLKAALNAMRDGSGEKVRTALTLEAREEARRFFDQERVKLLQEILELKAAKKQTDEALSNMIQADKMKAGDLRVEHQQHQEQISKIKWDCEKDIRRLVDEIKAKDRTIFSLERELESTAGCLQKLQLQKDALDEQLFLVKEAECGLGRPKEKSAAYCRAQFNHSQVGGSQLKERIGSHPPLKKLKSLNDLDQAHDDQEIAFLKLQVLEQQSMIDELTRVCLL</sequence>
<reference evidence="3 4" key="1">
    <citation type="submission" date="2021-06" db="EMBL/GenBank/DDBJ databases">
        <authorList>
            <person name="Palmer J.M."/>
        </authorList>
    </citation>
    <scope>NUCLEOTIDE SEQUENCE [LARGE SCALE GENOMIC DNA]</scope>
    <source>
        <strain evidence="3 4">XC_2019</strain>
        <tissue evidence="3">Muscle</tissue>
    </source>
</reference>
<name>A0ABV0Q9A2_9TELE</name>
<dbReference type="EMBL" id="JAHRIN010002219">
    <property type="protein sequence ID" value="MEQ2192324.1"/>
    <property type="molecule type" value="Genomic_DNA"/>
</dbReference>
<feature type="coiled-coil region" evidence="1">
    <location>
        <begin position="32"/>
        <end position="66"/>
    </location>
</feature>
<feature type="coiled-coil region" evidence="1">
    <location>
        <begin position="163"/>
        <end position="211"/>
    </location>
</feature>
<accession>A0ABV0Q9A2</accession>
<dbReference type="Proteomes" id="UP001434883">
    <property type="component" value="Unassembled WGS sequence"/>
</dbReference>
<dbReference type="InterPro" id="IPR024836">
    <property type="entry name" value="JAKMIP"/>
</dbReference>
<organism evidence="3 4">
    <name type="scientific">Xenoophorus captivus</name>
    <dbReference type="NCBI Taxonomy" id="1517983"/>
    <lineage>
        <taxon>Eukaryota</taxon>
        <taxon>Metazoa</taxon>
        <taxon>Chordata</taxon>
        <taxon>Craniata</taxon>
        <taxon>Vertebrata</taxon>
        <taxon>Euteleostomi</taxon>
        <taxon>Actinopterygii</taxon>
        <taxon>Neopterygii</taxon>
        <taxon>Teleostei</taxon>
        <taxon>Neoteleostei</taxon>
        <taxon>Acanthomorphata</taxon>
        <taxon>Ovalentaria</taxon>
        <taxon>Atherinomorphae</taxon>
        <taxon>Cyprinodontiformes</taxon>
        <taxon>Goodeidae</taxon>
        <taxon>Xenoophorus</taxon>
    </lineage>
</organism>
<feature type="non-terminal residue" evidence="3">
    <location>
        <position position="1"/>
    </location>
</feature>
<feature type="region of interest" description="Disordered" evidence="2">
    <location>
        <begin position="1"/>
        <end position="23"/>
    </location>
</feature>
<evidence type="ECO:0000313" key="4">
    <source>
        <dbReference type="Proteomes" id="UP001434883"/>
    </source>
</evidence>
<feature type="compositionally biased region" description="Basic and acidic residues" evidence="2">
    <location>
        <begin position="1"/>
        <end position="22"/>
    </location>
</feature>
<dbReference type="PANTHER" id="PTHR18935:SF7">
    <property type="entry name" value="JANUS KINASE AND MICROTUBULE-INTERACTING PROTEIN 2"/>
    <property type="match status" value="1"/>
</dbReference>
<evidence type="ECO:0000313" key="3">
    <source>
        <dbReference type="EMBL" id="MEQ2192324.1"/>
    </source>
</evidence>
<evidence type="ECO:0008006" key="5">
    <source>
        <dbReference type="Google" id="ProtNLM"/>
    </source>
</evidence>
<protein>
    <recommendedName>
        <fullName evidence="5">Janus kinase and microtubule interacting protein 2</fullName>
    </recommendedName>
</protein>
<evidence type="ECO:0000256" key="2">
    <source>
        <dbReference type="SAM" id="MobiDB-lite"/>
    </source>
</evidence>
<gene>
    <name evidence="3" type="ORF">XENOCAPTIV_010047</name>
</gene>
<keyword evidence="4" id="KW-1185">Reference proteome</keyword>
<comment type="caution">
    <text evidence="3">The sequence shown here is derived from an EMBL/GenBank/DDBJ whole genome shotgun (WGS) entry which is preliminary data.</text>
</comment>
<proteinExistence type="predicted"/>
<keyword evidence="1" id="KW-0175">Coiled coil</keyword>
<dbReference type="PANTHER" id="PTHR18935">
    <property type="entry name" value="GOLGIN SUBFAMILY A MEMBER 4-LIKE ISOFORM X1"/>
    <property type="match status" value="1"/>
</dbReference>
<evidence type="ECO:0000256" key="1">
    <source>
        <dbReference type="SAM" id="Coils"/>
    </source>
</evidence>